<comment type="caution">
    <text evidence="7">The sequence shown here is derived from an EMBL/GenBank/DDBJ whole genome shotgun (WGS) entry which is preliminary data.</text>
</comment>
<comment type="subcellular location">
    <subcellularLocation>
        <location evidence="1">Membrane</location>
        <topology evidence="1">Multi-pass membrane protein</topology>
    </subcellularLocation>
</comment>
<evidence type="ECO:0000256" key="3">
    <source>
        <dbReference type="ARBA" id="ARBA00022692"/>
    </source>
</evidence>
<keyword evidence="8" id="KW-1185">Reference proteome</keyword>
<dbReference type="EMBL" id="PKMF04000352">
    <property type="protein sequence ID" value="KAK7836466.1"/>
    <property type="molecule type" value="Genomic_DNA"/>
</dbReference>
<keyword evidence="3 6" id="KW-0812">Transmembrane</keyword>
<keyword evidence="4 6" id="KW-1133">Transmembrane helix</keyword>
<organism evidence="7 8">
    <name type="scientific">Quercus suber</name>
    <name type="common">Cork oak</name>
    <dbReference type="NCBI Taxonomy" id="58331"/>
    <lineage>
        <taxon>Eukaryota</taxon>
        <taxon>Viridiplantae</taxon>
        <taxon>Streptophyta</taxon>
        <taxon>Embryophyta</taxon>
        <taxon>Tracheophyta</taxon>
        <taxon>Spermatophyta</taxon>
        <taxon>Magnoliopsida</taxon>
        <taxon>eudicotyledons</taxon>
        <taxon>Gunneridae</taxon>
        <taxon>Pentapetalae</taxon>
        <taxon>rosids</taxon>
        <taxon>fabids</taxon>
        <taxon>Fagales</taxon>
        <taxon>Fagaceae</taxon>
        <taxon>Quercus</taxon>
    </lineage>
</organism>
<evidence type="ECO:0000256" key="6">
    <source>
        <dbReference type="SAM" id="Phobius"/>
    </source>
</evidence>
<dbReference type="Proteomes" id="UP000237347">
    <property type="component" value="Unassembled WGS sequence"/>
</dbReference>
<sequence length="200" mass="22343">MKSLYPCCKKPLLVEFGPAGTTTKTNRVPVMGCSDFSGTPDEDAQLLFLKTQLQKLYACVGENTHAYYSSSIDLTTPTKCVNGYAFLYDSTSEQLWVILIGLIFALIIQSLAANLGVSTVIGTAFALNILFRIPVWIEVLIIGLSTLLLLGLQRYGSNILMANCQLLRKFLAIHIFLRNVYNIFMLNYLLTPFVRSENRE</sequence>
<evidence type="ECO:0000313" key="7">
    <source>
        <dbReference type="EMBL" id="KAK7836466.1"/>
    </source>
</evidence>
<evidence type="ECO:0000256" key="1">
    <source>
        <dbReference type="ARBA" id="ARBA00004141"/>
    </source>
</evidence>
<dbReference type="PANTHER" id="PTHR11706">
    <property type="entry name" value="SOLUTE CARRIER PROTEIN FAMILY 11 MEMBER"/>
    <property type="match status" value="1"/>
</dbReference>
<proteinExistence type="inferred from homology"/>
<dbReference type="AlphaFoldDB" id="A0AAW0KF13"/>
<evidence type="ECO:0000313" key="8">
    <source>
        <dbReference type="Proteomes" id="UP000237347"/>
    </source>
</evidence>
<dbReference type="InterPro" id="IPR001046">
    <property type="entry name" value="NRAMP_fam"/>
</dbReference>
<dbReference type="GO" id="GO:0015086">
    <property type="term" value="F:cadmium ion transmembrane transporter activity"/>
    <property type="evidence" value="ECO:0007669"/>
    <property type="project" value="TreeGrafter"/>
</dbReference>
<evidence type="ECO:0000256" key="2">
    <source>
        <dbReference type="ARBA" id="ARBA00009965"/>
    </source>
</evidence>
<feature type="transmembrane region" description="Helical" evidence="6">
    <location>
        <begin position="129"/>
        <end position="150"/>
    </location>
</feature>
<dbReference type="GO" id="GO:0005384">
    <property type="term" value="F:manganese ion transmembrane transporter activity"/>
    <property type="evidence" value="ECO:0007669"/>
    <property type="project" value="TreeGrafter"/>
</dbReference>
<dbReference type="GO" id="GO:0034755">
    <property type="term" value="P:iron ion transmembrane transport"/>
    <property type="evidence" value="ECO:0007669"/>
    <property type="project" value="TreeGrafter"/>
</dbReference>
<name>A0AAW0KF13_QUESU</name>
<evidence type="ECO:0000256" key="4">
    <source>
        <dbReference type="ARBA" id="ARBA00022989"/>
    </source>
</evidence>
<dbReference type="GO" id="GO:0005886">
    <property type="term" value="C:plasma membrane"/>
    <property type="evidence" value="ECO:0007669"/>
    <property type="project" value="TreeGrafter"/>
</dbReference>
<accession>A0AAW0KF13</accession>
<evidence type="ECO:0000256" key="5">
    <source>
        <dbReference type="ARBA" id="ARBA00023136"/>
    </source>
</evidence>
<comment type="similarity">
    <text evidence="2">Belongs to the NRAMP (TC 2.A.55) family.</text>
</comment>
<reference evidence="7 8" key="1">
    <citation type="journal article" date="2018" name="Sci. Data">
        <title>The draft genome sequence of cork oak.</title>
        <authorList>
            <person name="Ramos A.M."/>
            <person name="Usie A."/>
            <person name="Barbosa P."/>
            <person name="Barros P.M."/>
            <person name="Capote T."/>
            <person name="Chaves I."/>
            <person name="Simoes F."/>
            <person name="Abreu I."/>
            <person name="Carrasquinho I."/>
            <person name="Faro C."/>
            <person name="Guimaraes J.B."/>
            <person name="Mendonca D."/>
            <person name="Nobrega F."/>
            <person name="Rodrigues L."/>
            <person name="Saibo N.J.M."/>
            <person name="Varela M.C."/>
            <person name="Egas C."/>
            <person name="Matos J."/>
            <person name="Miguel C.M."/>
            <person name="Oliveira M.M."/>
            <person name="Ricardo C.P."/>
            <person name="Goncalves S."/>
        </authorList>
    </citation>
    <scope>NUCLEOTIDE SEQUENCE [LARGE SCALE GENOMIC DNA]</scope>
    <source>
        <strain evidence="8">cv. HL8</strain>
    </source>
</reference>
<protein>
    <submittedName>
        <fullName evidence="7">Metal transporter nramp1</fullName>
    </submittedName>
</protein>
<feature type="transmembrane region" description="Helical" evidence="6">
    <location>
        <begin position="95"/>
        <end position="117"/>
    </location>
</feature>
<gene>
    <name evidence="7" type="primary">NRAMP1_1</name>
    <name evidence="7" type="ORF">CFP56_022441</name>
</gene>
<dbReference type="PANTHER" id="PTHR11706:SF54">
    <property type="entry name" value="METAL TRANSPORTER NRAMP1"/>
    <property type="match status" value="1"/>
</dbReference>
<feature type="transmembrane region" description="Helical" evidence="6">
    <location>
        <begin position="170"/>
        <end position="190"/>
    </location>
</feature>
<keyword evidence="5 6" id="KW-0472">Membrane</keyword>